<comment type="caution">
    <text evidence="5">The sequence shown here is derived from an EMBL/GenBank/DDBJ whole genome shotgun (WGS) entry which is preliminary data.</text>
</comment>
<dbReference type="SUPFAM" id="SSF54928">
    <property type="entry name" value="RNA-binding domain, RBD"/>
    <property type="match status" value="2"/>
</dbReference>
<evidence type="ECO:0000256" key="2">
    <source>
        <dbReference type="ARBA" id="ARBA00022884"/>
    </source>
</evidence>
<dbReference type="SMART" id="SM00360">
    <property type="entry name" value="RRM"/>
    <property type="match status" value="1"/>
</dbReference>
<dbReference type="InterPro" id="IPR000504">
    <property type="entry name" value="RRM_dom"/>
</dbReference>
<keyword evidence="1" id="KW-0677">Repeat</keyword>
<dbReference type="Proteomes" id="UP001153076">
    <property type="component" value="Unassembled WGS sequence"/>
</dbReference>
<evidence type="ECO:0000256" key="1">
    <source>
        <dbReference type="ARBA" id="ARBA00022737"/>
    </source>
</evidence>
<dbReference type="Pfam" id="PF00076">
    <property type="entry name" value="RRM_1"/>
    <property type="match status" value="1"/>
</dbReference>
<dbReference type="GO" id="GO:0003723">
    <property type="term" value="F:RNA binding"/>
    <property type="evidence" value="ECO:0007669"/>
    <property type="project" value="UniProtKB-UniRule"/>
</dbReference>
<reference evidence="5" key="1">
    <citation type="submission" date="2022-04" db="EMBL/GenBank/DDBJ databases">
        <title>Carnegiea gigantea Genome sequencing and assembly v2.</title>
        <authorList>
            <person name="Copetti D."/>
            <person name="Sanderson M.J."/>
            <person name="Burquez A."/>
            <person name="Wojciechowski M.F."/>
        </authorList>
    </citation>
    <scope>NUCLEOTIDE SEQUENCE</scope>
    <source>
        <strain evidence="5">SGP5-SGP5p</strain>
        <tissue evidence="5">Aerial part</tissue>
    </source>
</reference>
<dbReference type="Gene3D" id="3.30.70.330">
    <property type="match status" value="2"/>
</dbReference>
<dbReference type="InterPro" id="IPR050666">
    <property type="entry name" value="ESRP"/>
</dbReference>
<evidence type="ECO:0000313" key="5">
    <source>
        <dbReference type="EMBL" id="KAJ8449474.1"/>
    </source>
</evidence>
<dbReference type="PROSITE" id="PS50102">
    <property type="entry name" value="RRM"/>
    <property type="match status" value="1"/>
</dbReference>
<dbReference type="OrthoDB" id="431068at2759"/>
<evidence type="ECO:0000256" key="3">
    <source>
        <dbReference type="PROSITE-ProRule" id="PRU00176"/>
    </source>
</evidence>
<name>A0A9Q1QPL4_9CARY</name>
<feature type="domain" description="RRM" evidence="4">
    <location>
        <begin position="96"/>
        <end position="173"/>
    </location>
</feature>
<accession>A0A9Q1QPL4</accession>
<dbReference type="InterPro" id="IPR012677">
    <property type="entry name" value="Nucleotide-bd_a/b_plait_sf"/>
</dbReference>
<dbReference type="CDD" id="cd12254">
    <property type="entry name" value="RRM_hnRNPH_ESRPs_RBM12_like"/>
    <property type="match status" value="2"/>
</dbReference>
<proteinExistence type="predicted"/>
<protein>
    <recommendedName>
        <fullName evidence="4">RRM domain-containing protein</fullName>
    </recommendedName>
</protein>
<dbReference type="PANTHER" id="PTHR13976">
    <property type="entry name" value="HETEROGENEOUS NUCLEAR RIBONUCLEOPROTEIN-RELATED"/>
    <property type="match status" value="1"/>
</dbReference>
<evidence type="ECO:0000313" key="6">
    <source>
        <dbReference type="Proteomes" id="UP001153076"/>
    </source>
</evidence>
<keyword evidence="2 3" id="KW-0694">RNA-binding</keyword>
<dbReference type="EMBL" id="JAKOGI010000021">
    <property type="protein sequence ID" value="KAJ8449474.1"/>
    <property type="molecule type" value="Genomic_DNA"/>
</dbReference>
<evidence type="ECO:0000259" key="4">
    <source>
        <dbReference type="PROSITE" id="PS50102"/>
    </source>
</evidence>
<organism evidence="5 6">
    <name type="scientific">Carnegiea gigantea</name>
    <dbReference type="NCBI Taxonomy" id="171969"/>
    <lineage>
        <taxon>Eukaryota</taxon>
        <taxon>Viridiplantae</taxon>
        <taxon>Streptophyta</taxon>
        <taxon>Embryophyta</taxon>
        <taxon>Tracheophyta</taxon>
        <taxon>Spermatophyta</taxon>
        <taxon>Magnoliopsida</taxon>
        <taxon>eudicotyledons</taxon>
        <taxon>Gunneridae</taxon>
        <taxon>Pentapetalae</taxon>
        <taxon>Caryophyllales</taxon>
        <taxon>Cactineae</taxon>
        <taxon>Cactaceae</taxon>
        <taxon>Cactoideae</taxon>
        <taxon>Echinocereeae</taxon>
        <taxon>Carnegiea</taxon>
    </lineage>
</organism>
<gene>
    <name evidence="5" type="ORF">Cgig2_002271</name>
</gene>
<dbReference type="AlphaFoldDB" id="A0A9Q1QPL4"/>
<sequence length="243" mass="27600">MYNPSSHAGYIGRSPPFSVVRLRRLPFDYTEGLDIVDVLLIHKGEKQARYGPWMYKRHEYYEAIAHGVSDAHSGSPHRGARAKSHDEGKDLLEHTGILRLRGLPYSARKEDIKDFFKDFVLADDVIRITYTSVGRLSCEAFVEFANADDSRAAMVKDKMTLGSRYIELFPATQEEMDEAIAKGRPNFDDNQSEPVKRTGTLRHLPYSVTKEDILEFFSGFFLSEDSIHITFTLGGRPTDEAFV</sequence>
<dbReference type="InterPro" id="IPR035979">
    <property type="entry name" value="RBD_domain_sf"/>
</dbReference>
<keyword evidence="6" id="KW-1185">Reference proteome</keyword>